<evidence type="ECO:0000313" key="1">
    <source>
        <dbReference type="EMBL" id="PIC12890.1"/>
    </source>
</evidence>
<sequence length="138" mass="15550">MLVANEKQSINMKNQRNYAEYASHVLVEPSTASFSSLDKLIESLRESPEATPCQLNVKKFRMFLEELNSKTCISDTLLKLLDGFNLTVEPGTSVALVEHSEYGKSNAFKLLTRLYVQEDGLILIAGYYCCNKYVNANK</sequence>
<protein>
    <submittedName>
        <fullName evidence="1">Uncharacterized protein</fullName>
    </submittedName>
</protein>
<dbReference type="STRING" id="1611254.A0A2G5SCX2"/>
<evidence type="ECO:0000313" key="2">
    <source>
        <dbReference type="Proteomes" id="UP000230233"/>
    </source>
</evidence>
<gene>
    <name evidence="1" type="ORF">B9Z55_028127</name>
</gene>
<reference evidence="2" key="1">
    <citation type="submission" date="2017-10" db="EMBL/GenBank/DDBJ databases">
        <title>Rapid genome shrinkage in a self-fertile nematode reveals novel sperm competition proteins.</title>
        <authorList>
            <person name="Yin D."/>
            <person name="Schwarz E.M."/>
            <person name="Thomas C.G."/>
            <person name="Felde R.L."/>
            <person name="Korf I.F."/>
            <person name="Cutter A.D."/>
            <person name="Schartner C.M."/>
            <person name="Ralston E.J."/>
            <person name="Meyer B.J."/>
            <person name="Haag E.S."/>
        </authorList>
    </citation>
    <scope>NUCLEOTIDE SEQUENCE [LARGE SCALE GENOMIC DNA]</scope>
    <source>
        <strain evidence="2">JU1422</strain>
    </source>
</reference>
<organism evidence="1 2">
    <name type="scientific">Caenorhabditis nigoni</name>
    <dbReference type="NCBI Taxonomy" id="1611254"/>
    <lineage>
        <taxon>Eukaryota</taxon>
        <taxon>Metazoa</taxon>
        <taxon>Ecdysozoa</taxon>
        <taxon>Nematoda</taxon>
        <taxon>Chromadorea</taxon>
        <taxon>Rhabditida</taxon>
        <taxon>Rhabditina</taxon>
        <taxon>Rhabditomorpha</taxon>
        <taxon>Rhabditoidea</taxon>
        <taxon>Rhabditidae</taxon>
        <taxon>Peloderinae</taxon>
        <taxon>Caenorhabditis</taxon>
    </lineage>
</organism>
<dbReference type="EMBL" id="PDUG01000017">
    <property type="protein sequence ID" value="PIC12890.1"/>
    <property type="molecule type" value="Genomic_DNA"/>
</dbReference>
<dbReference type="AlphaFoldDB" id="A0A2G5SCX2"/>
<dbReference type="Proteomes" id="UP000230233">
    <property type="component" value="Unassembled WGS sequence"/>
</dbReference>
<keyword evidence="2" id="KW-1185">Reference proteome</keyword>
<proteinExistence type="predicted"/>
<name>A0A2G5SCX2_9PELO</name>
<dbReference type="Gene3D" id="3.40.50.300">
    <property type="entry name" value="P-loop containing nucleotide triphosphate hydrolases"/>
    <property type="match status" value="1"/>
</dbReference>
<dbReference type="InterPro" id="IPR027417">
    <property type="entry name" value="P-loop_NTPase"/>
</dbReference>
<accession>A0A2G5SCX2</accession>
<dbReference type="SUPFAM" id="SSF52540">
    <property type="entry name" value="P-loop containing nucleoside triphosphate hydrolases"/>
    <property type="match status" value="1"/>
</dbReference>
<comment type="caution">
    <text evidence="1">The sequence shown here is derived from an EMBL/GenBank/DDBJ whole genome shotgun (WGS) entry which is preliminary data.</text>
</comment>